<evidence type="ECO:0000256" key="3">
    <source>
        <dbReference type="ARBA" id="ARBA00038088"/>
    </source>
</evidence>
<dbReference type="CDD" id="cd19507">
    <property type="entry name" value="RecA-like_Ycf46-like"/>
    <property type="match status" value="1"/>
</dbReference>
<gene>
    <name evidence="6" type="ORF">TQ37_07040</name>
</gene>
<sequence length="502" mass="54932">MSAQAGPLEQLDLLIRARTPIVWVPTQEEERLENLVRSAARRLQDRLVMRWDFIGGLDAPSDRVGTADRNPLAALDSLSTMAAGRGAILLLLDFHRFLEDAAVNRRLRNLARELRRQPHTVVISTPNLSLPTELETVVSVLELPLPSSAEIRALLEGIANAAGQPLPFDVSETLSRCCTGLPEERVRQVAARALAQRGALGLDDQADILEEKCQAVRRTELLEYCSTATNTTDIGGHDQLKCWLEQRRLAFSPAAQAYGLPHPKGVLLLGPQGTGKSLTARAVAHSWGMPLLRLDVGRLFAGLVGASEARTREMIRTTEAMAPCVLWIDEMDKGFGADSRSDGGASQRVLATMLTWMAEKESPVFVMATANGIEALPAELLRKGRFDEIFLLDLPTLDERKEILHLHLTRLRPSQKDLDLDTLAERCQGFSGAELEQVLIEAMHLAFGDGGRPLKQDDLLQAAAQLVPLSRTAAERLQTLQQWASSGRARPASSAASWALDG</sequence>
<keyword evidence="2" id="KW-0067">ATP-binding</keyword>
<dbReference type="Pfam" id="PF00004">
    <property type="entry name" value="AAA"/>
    <property type="match status" value="1"/>
</dbReference>
<dbReference type="SUPFAM" id="SSF52540">
    <property type="entry name" value="P-loop containing nucleoside triphosphate hydrolases"/>
    <property type="match status" value="2"/>
</dbReference>
<evidence type="ECO:0000256" key="1">
    <source>
        <dbReference type="ARBA" id="ARBA00022741"/>
    </source>
</evidence>
<feature type="domain" description="AAA+ ATPase" evidence="5">
    <location>
        <begin position="262"/>
        <end position="396"/>
    </location>
</feature>
<reference evidence="6 7" key="2">
    <citation type="submission" date="2015-05" db="EMBL/GenBank/DDBJ databases">
        <title>Lifestyle Evolution in Cyanobacterial Symbionts of Sponges.</title>
        <authorList>
            <person name="Burgsdorf I."/>
            <person name="Slaby B.M."/>
            <person name="Handley K.M."/>
            <person name="Haber M."/>
            <person name="Blom J."/>
            <person name="Marshall C.W."/>
            <person name="Gilbert J.A."/>
            <person name="Hentschel U."/>
            <person name="Steindler L."/>
        </authorList>
    </citation>
    <scope>NUCLEOTIDE SEQUENCE [LARGE SCALE GENOMIC DNA]</scope>
    <source>
        <strain evidence="6">15L</strain>
    </source>
</reference>
<dbReference type="PATRIC" id="fig|1608419.3.peg.525"/>
<dbReference type="PANTHER" id="PTHR42960">
    <property type="entry name" value="YCF46 PROTEIN"/>
    <property type="match status" value="1"/>
</dbReference>
<dbReference type="Pfam" id="PF17862">
    <property type="entry name" value="AAA_lid_3"/>
    <property type="match status" value="1"/>
</dbReference>
<comment type="similarity">
    <text evidence="3">Belongs to the AAA ATPase family. Highly divergent.</text>
</comment>
<accession>A0A0G8ATR0</accession>
<dbReference type="GO" id="GO:0005524">
    <property type="term" value="F:ATP binding"/>
    <property type="evidence" value="ECO:0007669"/>
    <property type="project" value="UniProtKB-KW"/>
</dbReference>
<evidence type="ECO:0000256" key="4">
    <source>
        <dbReference type="ARBA" id="ARBA00040480"/>
    </source>
</evidence>
<dbReference type="InterPro" id="IPR041569">
    <property type="entry name" value="AAA_lid_3"/>
</dbReference>
<dbReference type="InterPro" id="IPR003959">
    <property type="entry name" value="ATPase_AAA_core"/>
</dbReference>
<dbReference type="Proteomes" id="UP000035037">
    <property type="component" value="Unassembled WGS sequence"/>
</dbReference>
<dbReference type="InterPro" id="IPR027417">
    <property type="entry name" value="P-loop_NTPase"/>
</dbReference>
<dbReference type="STRING" id="431041.FLM9_203"/>
<evidence type="ECO:0000259" key="5">
    <source>
        <dbReference type="SMART" id="SM00382"/>
    </source>
</evidence>
<evidence type="ECO:0000313" key="6">
    <source>
        <dbReference type="EMBL" id="KKZ11539.1"/>
    </source>
</evidence>
<dbReference type="Gene3D" id="1.10.8.60">
    <property type="match status" value="1"/>
</dbReference>
<name>A0A0G8ATR0_9SYNE</name>
<dbReference type="EMBL" id="JYFQ01000140">
    <property type="protein sequence ID" value="KKZ11539.1"/>
    <property type="molecule type" value="Genomic_DNA"/>
</dbReference>
<dbReference type="GO" id="GO:0016887">
    <property type="term" value="F:ATP hydrolysis activity"/>
    <property type="evidence" value="ECO:0007669"/>
    <property type="project" value="InterPro"/>
</dbReference>
<dbReference type="AlphaFoldDB" id="A0A0G8ATR0"/>
<comment type="caution">
    <text evidence="6">The sequence shown here is derived from an EMBL/GenBank/DDBJ whole genome shotgun (WGS) entry which is preliminary data.</text>
</comment>
<dbReference type="Gene3D" id="3.40.50.300">
    <property type="entry name" value="P-loop containing nucleotide triphosphate hydrolases"/>
    <property type="match status" value="1"/>
</dbReference>
<evidence type="ECO:0000256" key="2">
    <source>
        <dbReference type="ARBA" id="ARBA00022840"/>
    </source>
</evidence>
<dbReference type="PANTHER" id="PTHR42960:SF1">
    <property type="entry name" value="YCF46 PROTEIN"/>
    <property type="match status" value="1"/>
</dbReference>
<keyword evidence="1" id="KW-0547">Nucleotide-binding</keyword>
<organism evidence="6 7">
    <name type="scientific">Candidatus Synechococcus spongiarum 15L</name>
    <dbReference type="NCBI Taxonomy" id="1608419"/>
    <lineage>
        <taxon>Bacteria</taxon>
        <taxon>Bacillati</taxon>
        <taxon>Cyanobacteriota</taxon>
        <taxon>Cyanophyceae</taxon>
        <taxon>Synechococcales</taxon>
        <taxon>Synechococcaceae</taxon>
        <taxon>Synechococcus</taxon>
    </lineage>
</organism>
<evidence type="ECO:0000313" key="7">
    <source>
        <dbReference type="Proteomes" id="UP000035037"/>
    </source>
</evidence>
<dbReference type="SMART" id="SM00382">
    <property type="entry name" value="AAA"/>
    <property type="match status" value="1"/>
</dbReference>
<dbReference type="InterPro" id="IPR052381">
    <property type="entry name" value="AAA_domain_protein"/>
</dbReference>
<reference evidence="6 7" key="1">
    <citation type="submission" date="2015-02" db="EMBL/GenBank/DDBJ databases">
        <authorList>
            <person name="Slaby B."/>
            <person name="Hentschel U."/>
        </authorList>
    </citation>
    <scope>NUCLEOTIDE SEQUENCE [LARGE SCALE GENOMIC DNA]</scope>
    <source>
        <strain evidence="6">15L</strain>
    </source>
</reference>
<protein>
    <recommendedName>
        <fullName evidence="4">Uncharacterized AAA domain-containing protein ycf46</fullName>
    </recommendedName>
</protein>
<dbReference type="InterPro" id="IPR003593">
    <property type="entry name" value="AAA+_ATPase"/>
</dbReference>
<proteinExistence type="inferred from homology"/>